<organism evidence="2 3">
    <name type="scientific">Trichinella spiralis</name>
    <name type="common">Trichina worm</name>
    <dbReference type="NCBI Taxonomy" id="6334"/>
    <lineage>
        <taxon>Eukaryota</taxon>
        <taxon>Metazoa</taxon>
        <taxon>Ecdysozoa</taxon>
        <taxon>Nematoda</taxon>
        <taxon>Enoplea</taxon>
        <taxon>Dorylaimia</taxon>
        <taxon>Trichinellida</taxon>
        <taxon>Trichinellidae</taxon>
        <taxon>Trichinella</taxon>
    </lineage>
</organism>
<reference evidence="2 3" key="1">
    <citation type="submission" date="2024-07" db="EMBL/GenBank/DDBJ databases">
        <title>Enhanced genomic and transcriptomic resources for Trichinella pseudospiralis and T. spiralis underpin the discovery of pronounced molecular differences between stages and species.</title>
        <authorList>
            <person name="Pasi K.K."/>
            <person name="La Rosa G."/>
            <person name="Gomez-Morales M.A."/>
            <person name="Tosini F."/>
            <person name="Sumanam S."/>
            <person name="Young N.D."/>
            <person name="Chang B.C."/>
            <person name="Robin G.B."/>
        </authorList>
    </citation>
    <scope>NUCLEOTIDE SEQUENCE [LARGE SCALE GENOMIC DNA]</scope>
    <source>
        <strain evidence="2">ISS534</strain>
    </source>
</reference>
<dbReference type="EMBL" id="JBEUSY010000517">
    <property type="protein sequence ID" value="KAL1228193.1"/>
    <property type="molecule type" value="Genomic_DNA"/>
</dbReference>
<feature type="region of interest" description="Disordered" evidence="1">
    <location>
        <begin position="1"/>
        <end position="21"/>
    </location>
</feature>
<dbReference type="Proteomes" id="UP001558632">
    <property type="component" value="Unassembled WGS sequence"/>
</dbReference>
<evidence type="ECO:0000256" key="1">
    <source>
        <dbReference type="SAM" id="MobiDB-lite"/>
    </source>
</evidence>
<protein>
    <submittedName>
        <fullName evidence="2">Iron transport multicopper oxidase fetC</fullName>
    </submittedName>
</protein>
<accession>A0ABR3K2E1</accession>
<name>A0ABR3K2E1_TRISP</name>
<gene>
    <name evidence="2" type="ORF">TSPI_09883</name>
</gene>
<proteinExistence type="predicted"/>
<sequence length="98" mass="11161">MKLAEKPLVSKKRSKSNEAPYDGLAIHELPEVSYQATGWLFSNQQKHMKLAEKPLVSKKRSKSNEAPYDGLAIHELPEVSYQATGWLFSNQQKHYEAC</sequence>
<evidence type="ECO:0000313" key="2">
    <source>
        <dbReference type="EMBL" id="KAL1228193.1"/>
    </source>
</evidence>
<keyword evidence="3" id="KW-1185">Reference proteome</keyword>
<comment type="caution">
    <text evidence="2">The sequence shown here is derived from an EMBL/GenBank/DDBJ whole genome shotgun (WGS) entry which is preliminary data.</text>
</comment>
<evidence type="ECO:0000313" key="3">
    <source>
        <dbReference type="Proteomes" id="UP001558632"/>
    </source>
</evidence>